<dbReference type="InterPro" id="IPR055438">
    <property type="entry name" value="AstE_AspA_cat"/>
</dbReference>
<dbReference type="Proteomes" id="UP000198510">
    <property type="component" value="Unassembled WGS sequence"/>
</dbReference>
<evidence type="ECO:0000313" key="6">
    <source>
        <dbReference type="EMBL" id="SDM34880.1"/>
    </source>
</evidence>
<reference evidence="6 7" key="1">
    <citation type="submission" date="2016-10" db="EMBL/GenBank/DDBJ databases">
        <authorList>
            <person name="de Groot N.N."/>
        </authorList>
    </citation>
    <scope>NUCLEOTIDE SEQUENCE [LARGE SCALE GENOMIC DNA]</scope>
    <source>
        <strain evidence="6 7">DSM 25186</strain>
    </source>
</reference>
<accession>A0A1G9SHU7</accession>
<proteinExistence type="predicted"/>
<dbReference type="STRING" id="1075417.SAMN05421823_112166"/>
<dbReference type="OrthoDB" id="9782876at2"/>
<evidence type="ECO:0000256" key="1">
    <source>
        <dbReference type="ARBA" id="ARBA00001947"/>
    </source>
</evidence>
<dbReference type="SUPFAM" id="SSF53187">
    <property type="entry name" value="Zn-dependent exopeptidases"/>
    <property type="match status" value="1"/>
</dbReference>
<dbReference type="InterPro" id="IPR053138">
    <property type="entry name" value="N-alpha-Ac-DABA_deacetylase"/>
</dbReference>
<dbReference type="CDD" id="cd06251">
    <property type="entry name" value="M14_ASTE_ASPA-like"/>
    <property type="match status" value="1"/>
</dbReference>
<keyword evidence="2" id="KW-0479">Metal-binding</keyword>
<feature type="domain" description="Succinylglutamate desuccinylase/Aspartoacylase catalytic" evidence="5">
    <location>
        <begin position="45"/>
        <end position="224"/>
    </location>
</feature>
<evidence type="ECO:0000256" key="2">
    <source>
        <dbReference type="ARBA" id="ARBA00022723"/>
    </source>
</evidence>
<dbReference type="GO" id="GO:0046872">
    <property type="term" value="F:metal ion binding"/>
    <property type="evidence" value="ECO:0007669"/>
    <property type="project" value="UniProtKB-KW"/>
</dbReference>
<dbReference type="Pfam" id="PF24827">
    <property type="entry name" value="AstE_AspA_cat"/>
    <property type="match status" value="1"/>
</dbReference>
<name>A0A1G9SHU7_9BACT</name>
<keyword evidence="4" id="KW-0862">Zinc</keyword>
<evidence type="ECO:0000256" key="4">
    <source>
        <dbReference type="ARBA" id="ARBA00022833"/>
    </source>
</evidence>
<keyword evidence="3" id="KW-0378">Hydrolase</keyword>
<organism evidence="6 7">
    <name type="scientific">Catalinimonas alkaloidigena</name>
    <dbReference type="NCBI Taxonomy" id="1075417"/>
    <lineage>
        <taxon>Bacteria</taxon>
        <taxon>Pseudomonadati</taxon>
        <taxon>Bacteroidota</taxon>
        <taxon>Cytophagia</taxon>
        <taxon>Cytophagales</taxon>
        <taxon>Catalimonadaceae</taxon>
        <taxon>Catalinimonas</taxon>
    </lineage>
</organism>
<dbReference type="AlphaFoldDB" id="A0A1G9SHU7"/>
<protein>
    <recommendedName>
        <fullName evidence="5">Succinylglutamate desuccinylase/Aspartoacylase catalytic domain-containing protein</fullName>
    </recommendedName>
</protein>
<dbReference type="GO" id="GO:0016811">
    <property type="term" value="F:hydrolase activity, acting on carbon-nitrogen (but not peptide) bonds, in linear amides"/>
    <property type="evidence" value="ECO:0007669"/>
    <property type="project" value="InterPro"/>
</dbReference>
<keyword evidence="7" id="KW-1185">Reference proteome</keyword>
<sequence length="368" mass="40633">MSDLIVINGRAIKPGEQAVINLYIHKLPTHTVIDLPIYIFRSKRPGPVLLLTAGLHGDETNGIEIIRRMIRHKMLHPSAGSVIAIPLVNIYGFLQSTRALPDGKDLNRSFPGSLRGSLAQRVAYTIMNEIIPSIDYGIDFHTGGANRSNYPQIRCVTDIPQNLELGKAFGAPFLMNSKLIDKSFRKAADRMGKYIIVYEGGESMRFDEFAIQEGIRGTQRVMLHFGMKKKADMILGTGQSVLLKESSWLRARQAGLFSPLVPLGSQIDKGEKIGRLTDPYGEHEYVIRAATDGYVIGVNYTPVVNGGDALFHVGLDAVMVRERQLASGRRRKKTGKHVPEENAVFVEADQGSGVEPVVSSIINPQTFR</sequence>
<dbReference type="Gene3D" id="3.40.630.10">
    <property type="entry name" value="Zn peptidases"/>
    <property type="match status" value="1"/>
</dbReference>
<dbReference type="EMBL" id="FNFO01000012">
    <property type="protein sequence ID" value="SDM34880.1"/>
    <property type="molecule type" value="Genomic_DNA"/>
</dbReference>
<gene>
    <name evidence="6" type="ORF">SAMN05421823_112166</name>
</gene>
<dbReference type="PIRSF" id="PIRSF039012">
    <property type="entry name" value="ASP"/>
    <property type="match status" value="1"/>
</dbReference>
<evidence type="ECO:0000256" key="3">
    <source>
        <dbReference type="ARBA" id="ARBA00022801"/>
    </source>
</evidence>
<evidence type="ECO:0000313" key="7">
    <source>
        <dbReference type="Proteomes" id="UP000198510"/>
    </source>
</evidence>
<comment type="cofactor">
    <cofactor evidence="1">
        <name>Zn(2+)</name>
        <dbReference type="ChEBI" id="CHEBI:29105"/>
    </cofactor>
</comment>
<dbReference type="InterPro" id="IPR043795">
    <property type="entry name" value="N-alpha-Ac-DABA-like"/>
</dbReference>
<dbReference type="PANTHER" id="PTHR37326">
    <property type="entry name" value="BLL3975 PROTEIN"/>
    <property type="match status" value="1"/>
</dbReference>
<dbReference type="PANTHER" id="PTHR37326:SF2">
    <property type="entry name" value="SUCCINYLGLUTAMATE DESUCCINYLASE_ASPARTOACYLASE FAMILY PROTEIN"/>
    <property type="match status" value="1"/>
</dbReference>
<dbReference type="RefSeq" id="WP_089687262.1">
    <property type="nucleotide sequence ID" value="NZ_FNFO01000012.1"/>
</dbReference>
<dbReference type="GO" id="GO:0016788">
    <property type="term" value="F:hydrolase activity, acting on ester bonds"/>
    <property type="evidence" value="ECO:0007669"/>
    <property type="project" value="InterPro"/>
</dbReference>
<evidence type="ECO:0000259" key="5">
    <source>
        <dbReference type="Pfam" id="PF24827"/>
    </source>
</evidence>